<dbReference type="AlphaFoldDB" id="A0A067QE77"/>
<keyword evidence="2" id="KW-1185">Reference proteome</keyword>
<protein>
    <submittedName>
        <fullName evidence="1">Uncharacterized protein</fullName>
    </submittedName>
</protein>
<reference evidence="1 2" key="1">
    <citation type="journal article" date="2014" name="Nat. Commun.">
        <title>Molecular traces of alternative social organization in a termite genome.</title>
        <authorList>
            <person name="Terrapon N."/>
            <person name="Li C."/>
            <person name="Robertson H.M."/>
            <person name="Ji L."/>
            <person name="Meng X."/>
            <person name="Booth W."/>
            <person name="Chen Z."/>
            <person name="Childers C.P."/>
            <person name="Glastad K.M."/>
            <person name="Gokhale K."/>
            <person name="Gowin J."/>
            <person name="Gronenberg W."/>
            <person name="Hermansen R.A."/>
            <person name="Hu H."/>
            <person name="Hunt B.G."/>
            <person name="Huylmans A.K."/>
            <person name="Khalil S.M."/>
            <person name="Mitchell R.D."/>
            <person name="Munoz-Torres M.C."/>
            <person name="Mustard J.A."/>
            <person name="Pan H."/>
            <person name="Reese J.T."/>
            <person name="Scharf M.E."/>
            <person name="Sun F."/>
            <person name="Vogel H."/>
            <person name="Xiao J."/>
            <person name="Yang W."/>
            <person name="Yang Z."/>
            <person name="Yang Z."/>
            <person name="Zhou J."/>
            <person name="Zhu J."/>
            <person name="Brent C.S."/>
            <person name="Elsik C.G."/>
            <person name="Goodisman M.A."/>
            <person name="Liberles D.A."/>
            <person name="Roe R.M."/>
            <person name="Vargo E.L."/>
            <person name="Vilcinskas A."/>
            <person name="Wang J."/>
            <person name="Bornberg-Bauer E."/>
            <person name="Korb J."/>
            <person name="Zhang G."/>
            <person name="Liebig J."/>
        </authorList>
    </citation>
    <scope>NUCLEOTIDE SEQUENCE [LARGE SCALE GENOMIC DNA]</scope>
    <source>
        <tissue evidence="1">Whole organism</tissue>
    </source>
</reference>
<proteinExistence type="predicted"/>
<dbReference type="EMBL" id="KK873139">
    <property type="protein sequence ID" value="KDQ71497.1"/>
    <property type="molecule type" value="Genomic_DNA"/>
</dbReference>
<evidence type="ECO:0000313" key="1">
    <source>
        <dbReference type="EMBL" id="KDQ71497.1"/>
    </source>
</evidence>
<sequence>MESGGQYHKFLNNSYKISTWVILRGFWQYKSISSTSHFYKLFFPIADGNIYLYNNADENYDVTIIVSSGMECISVYSGKYVAHESLIKIKLILYNSLKSSNKVYGSRNLKR</sequence>
<gene>
    <name evidence="1" type="ORF">L798_12541</name>
</gene>
<evidence type="ECO:0000313" key="2">
    <source>
        <dbReference type="Proteomes" id="UP000027135"/>
    </source>
</evidence>
<dbReference type="InParanoid" id="A0A067QE77"/>
<name>A0A067QE77_ZOONE</name>
<organism evidence="1 2">
    <name type="scientific">Zootermopsis nevadensis</name>
    <name type="common">Dampwood termite</name>
    <dbReference type="NCBI Taxonomy" id="136037"/>
    <lineage>
        <taxon>Eukaryota</taxon>
        <taxon>Metazoa</taxon>
        <taxon>Ecdysozoa</taxon>
        <taxon>Arthropoda</taxon>
        <taxon>Hexapoda</taxon>
        <taxon>Insecta</taxon>
        <taxon>Pterygota</taxon>
        <taxon>Neoptera</taxon>
        <taxon>Polyneoptera</taxon>
        <taxon>Dictyoptera</taxon>
        <taxon>Blattodea</taxon>
        <taxon>Blattoidea</taxon>
        <taxon>Termitoidae</taxon>
        <taxon>Termopsidae</taxon>
        <taxon>Zootermopsis</taxon>
    </lineage>
</organism>
<dbReference type="Proteomes" id="UP000027135">
    <property type="component" value="Unassembled WGS sequence"/>
</dbReference>
<accession>A0A067QE77</accession>